<evidence type="ECO:0000313" key="2">
    <source>
        <dbReference type="EMBL" id="KJL39907.1"/>
    </source>
</evidence>
<keyword evidence="3" id="KW-1185">Reference proteome</keyword>
<name>A0A0M2H130_MICTR</name>
<dbReference type="Proteomes" id="UP000034098">
    <property type="component" value="Unassembled WGS sequence"/>
</dbReference>
<proteinExistence type="predicted"/>
<reference evidence="2 3" key="1">
    <citation type="submission" date="2015-02" db="EMBL/GenBank/DDBJ databases">
        <title>Draft genome sequences of ten Microbacterium spp. with emphasis on heavy metal contaminated environments.</title>
        <authorList>
            <person name="Corretto E."/>
        </authorList>
    </citation>
    <scope>NUCLEOTIDE SEQUENCE [LARGE SCALE GENOMIC DNA]</scope>
    <source>
        <strain evidence="2 3">DSM 8608</strain>
    </source>
</reference>
<feature type="region of interest" description="Disordered" evidence="1">
    <location>
        <begin position="1"/>
        <end position="41"/>
    </location>
</feature>
<protein>
    <submittedName>
        <fullName evidence="2">Uncharacterized protein</fullName>
    </submittedName>
</protein>
<gene>
    <name evidence="2" type="ORF">RS82_04120</name>
</gene>
<accession>A0A0M2H130</accession>
<comment type="caution">
    <text evidence="2">The sequence shown here is derived from an EMBL/GenBank/DDBJ whole genome shotgun (WGS) entry which is preliminary data.</text>
</comment>
<dbReference type="EMBL" id="JYJA01000041">
    <property type="protein sequence ID" value="KJL39907.1"/>
    <property type="molecule type" value="Genomic_DNA"/>
</dbReference>
<feature type="compositionally biased region" description="Low complexity" evidence="1">
    <location>
        <begin position="1"/>
        <end position="13"/>
    </location>
</feature>
<dbReference type="OrthoDB" id="5075358at2"/>
<sequence>MTAASAAKKPAAPRTRKPAAPKPAPVVDEVVETPPTPSEAADMVIEREELRRALLAELPELRPAHRFRLGHRNAFHNLSLEAMKSGAFDRETLDYDLTKPEDIEDFQKLQKFVESIDDWAESIAVDVDAYVEWSERVGNGDSAEETFMALFSTYQADLGESRGSGN</sequence>
<evidence type="ECO:0000256" key="1">
    <source>
        <dbReference type="SAM" id="MobiDB-lite"/>
    </source>
</evidence>
<organism evidence="2 3">
    <name type="scientific">Microbacterium trichothecenolyticum</name>
    <name type="common">Aureobacterium trichothecenolyticum</name>
    <dbReference type="NCBI Taxonomy" id="69370"/>
    <lineage>
        <taxon>Bacteria</taxon>
        <taxon>Bacillati</taxon>
        <taxon>Actinomycetota</taxon>
        <taxon>Actinomycetes</taxon>
        <taxon>Micrococcales</taxon>
        <taxon>Microbacteriaceae</taxon>
        <taxon>Microbacterium</taxon>
    </lineage>
</organism>
<evidence type="ECO:0000313" key="3">
    <source>
        <dbReference type="Proteomes" id="UP000034098"/>
    </source>
</evidence>
<dbReference type="RefSeq" id="WP_045302839.1">
    <property type="nucleotide sequence ID" value="NZ_JYJA01000041.1"/>
</dbReference>
<dbReference type="AlphaFoldDB" id="A0A0M2H130"/>
<dbReference type="PATRIC" id="fig|69370.6.peg.4177"/>